<name>A0A6I9XSY5_9SAUR</name>
<evidence type="ECO:0000256" key="2">
    <source>
        <dbReference type="ARBA" id="ARBA00008415"/>
    </source>
</evidence>
<dbReference type="InterPro" id="IPR036880">
    <property type="entry name" value="Kunitz_BPTI_sf"/>
</dbReference>
<dbReference type="GO" id="GO:0031012">
    <property type="term" value="C:extracellular matrix"/>
    <property type="evidence" value="ECO:0007669"/>
    <property type="project" value="TreeGrafter"/>
</dbReference>
<accession>A0A6I9XSY5</accession>
<sequence>MGPIGMRGPKGDRGMKGACGQDGDKGEKGEPGLPGRMGLIGKKGDPGEIGMPGTPGIPGKEGLIGPKGDRGFDGGKGSRGDQGEKGERGTPGIIGSPGPVGNDGPPGPPGPPGNIGPKGPEGIQGQKGERGPAGERVVGAPGPPGTTGERGEQGSPGLDGLRGEKGIPGMTEEEVRQFVRQEMSQHCACGSQFSVSERRNLPNDPSTHPYPSVKAQIIPVLKLSHAEEEEGSQERNILKASRPEYEYIYAEEDYEEGLVADGTESPMLRDADLCTLHLEEGTCSRFTLKWYYNQRVLECRPFIYSGCGGNSNRFSSKEDCELYCKPQADIVNSTVDRNKTV</sequence>
<dbReference type="OrthoDB" id="196393at2759"/>
<feature type="region of interest" description="Disordered" evidence="5">
    <location>
        <begin position="1"/>
        <end position="164"/>
    </location>
</feature>
<dbReference type="InterPro" id="IPR020901">
    <property type="entry name" value="Prtase_inh_Kunz-CS"/>
</dbReference>
<evidence type="ECO:0000256" key="3">
    <source>
        <dbReference type="ARBA" id="ARBA00022530"/>
    </source>
</evidence>
<dbReference type="InterPro" id="IPR050149">
    <property type="entry name" value="Collagen_superfamily"/>
</dbReference>
<dbReference type="GO" id="GO:0004867">
    <property type="term" value="F:serine-type endopeptidase inhibitor activity"/>
    <property type="evidence" value="ECO:0007669"/>
    <property type="project" value="InterPro"/>
</dbReference>
<evidence type="ECO:0000313" key="8">
    <source>
        <dbReference type="RefSeq" id="XP_013919179.1"/>
    </source>
</evidence>
<gene>
    <name evidence="8" type="primary">LOC106546751</name>
</gene>
<dbReference type="CDD" id="cd22627">
    <property type="entry name" value="Kunitz_collagen_alpha1_VII"/>
    <property type="match status" value="1"/>
</dbReference>
<evidence type="ECO:0000259" key="6">
    <source>
        <dbReference type="PROSITE" id="PS50279"/>
    </source>
</evidence>
<dbReference type="AlphaFoldDB" id="A0A6I9XSY5"/>
<dbReference type="SMART" id="SM00131">
    <property type="entry name" value="KU"/>
    <property type="match status" value="1"/>
</dbReference>
<comment type="similarity">
    <text evidence="2">Belongs to the venom Kunitz-type family.</text>
</comment>
<evidence type="ECO:0000256" key="4">
    <source>
        <dbReference type="ARBA" id="ARBA00023157"/>
    </source>
</evidence>
<dbReference type="GO" id="GO:0030198">
    <property type="term" value="P:extracellular matrix organization"/>
    <property type="evidence" value="ECO:0007669"/>
    <property type="project" value="TreeGrafter"/>
</dbReference>
<dbReference type="PANTHER" id="PTHR24023:SF1082">
    <property type="entry name" value="COLLAGEN TRIPLE HELIX REPEAT"/>
    <property type="match status" value="1"/>
</dbReference>
<dbReference type="InterPro" id="IPR002223">
    <property type="entry name" value="Kunitz_BPTI"/>
</dbReference>
<dbReference type="Pfam" id="PF00014">
    <property type="entry name" value="Kunitz_BPTI"/>
    <property type="match status" value="1"/>
</dbReference>
<protein>
    <submittedName>
        <fullName evidence="8">Collagen alpha-1(VII) chain-like</fullName>
    </submittedName>
</protein>
<dbReference type="Gene3D" id="4.10.410.10">
    <property type="entry name" value="Pancreatic trypsin inhibitor Kunitz domain"/>
    <property type="match status" value="1"/>
</dbReference>
<feature type="domain" description="BPTI/Kunitz inhibitor" evidence="6">
    <location>
        <begin position="274"/>
        <end position="324"/>
    </location>
</feature>
<keyword evidence="3" id="KW-0964">Secreted</keyword>
<dbReference type="InterPro" id="IPR008160">
    <property type="entry name" value="Collagen"/>
</dbReference>
<dbReference type="PROSITE" id="PS50279">
    <property type="entry name" value="BPTI_KUNITZ_2"/>
    <property type="match status" value="1"/>
</dbReference>
<dbReference type="GO" id="GO:0005615">
    <property type="term" value="C:extracellular space"/>
    <property type="evidence" value="ECO:0007669"/>
    <property type="project" value="TreeGrafter"/>
</dbReference>
<feature type="compositionally biased region" description="Pro residues" evidence="5">
    <location>
        <begin position="105"/>
        <end position="114"/>
    </location>
</feature>
<dbReference type="Proteomes" id="UP000504617">
    <property type="component" value="Unplaced"/>
</dbReference>
<dbReference type="GO" id="GO:0030020">
    <property type="term" value="F:extracellular matrix structural constituent conferring tensile strength"/>
    <property type="evidence" value="ECO:0007669"/>
    <property type="project" value="TreeGrafter"/>
</dbReference>
<dbReference type="PANTHER" id="PTHR24023">
    <property type="entry name" value="COLLAGEN ALPHA"/>
    <property type="match status" value="1"/>
</dbReference>
<comment type="subcellular location">
    <subcellularLocation>
        <location evidence="1">Secreted</location>
        <location evidence="1">Extracellular space</location>
        <location evidence="1">Extracellular matrix</location>
    </subcellularLocation>
</comment>
<evidence type="ECO:0000256" key="1">
    <source>
        <dbReference type="ARBA" id="ARBA00004498"/>
    </source>
</evidence>
<keyword evidence="3" id="KW-0272">Extracellular matrix</keyword>
<dbReference type="Pfam" id="PF01391">
    <property type="entry name" value="Collagen"/>
    <property type="match status" value="1"/>
</dbReference>
<dbReference type="PRINTS" id="PR00759">
    <property type="entry name" value="BASICPTASE"/>
</dbReference>
<dbReference type="PROSITE" id="PS00280">
    <property type="entry name" value="BPTI_KUNITZ_1"/>
    <property type="match status" value="1"/>
</dbReference>
<keyword evidence="4" id="KW-1015">Disulfide bond</keyword>
<feature type="compositionally biased region" description="Basic and acidic residues" evidence="5">
    <location>
        <begin position="67"/>
        <end position="88"/>
    </location>
</feature>
<dbReference type="RefSeq" id="XP_013919179.1">
    <property type="nucleotide sequence ID" value="XM_014063704.1"/>
</dbReference>
<organism evidence="7 8">
    <name type="scientific">Thamnophis sirtalis</name>
    <dbReference type="NCBI Taxonomy" id="35019"/>
    <lineage>
        <taxon>Eukaryota</taxon>
        <taxon>Metazoa</taxon>
        <taxon>Chordata</taxon>
        <taxon>Craniata</taxon>
        <taxon>Vertebrata</taxon>
        <taxon>Euteleostomi</taxon>
        <taxon>Lepidosauria</taxon>
        <taxon>Squamata</taxon>
        <taxon>Bifurcata</taxon>
        <taxon>Unidentata</taxon>
        <taxon>Episquamata</taxon>
        <taxon>Toxicofera</taxon>
        <taxon>Serpentes</taxon>
        <taxon>Colubroidea</taxon>
        <taxon>Colubridae</taxon>
        <taxon>Natricinae</taxon>
        <taxon>Thamnophis</taxon>
    </lineage>
</organism>
<dbReference type="KEGG" id="tsr:106546751"/>
<dbReference type="GeneID" id="106546751"/>
<keyword evidence="7" id="KW-1185">Reference proteome</keyword>
<evidence type="ECO:0000313" key="7">
    <source>
        <dbReference type="Proteomes" id="UP000504617"/>
    </source>
</evidence>
<reference evidence="8" key="1">
    <citation type="submission" date="2025-08" db="UniProtKB">
        <authorList>
            <consortium name="RefSeq"/>
        </authorList>
    </citation>
    <scope>IDENTIFICATION</scope>
    <source>
        <tissue evidence="8">Skeletal muscle</tissue>
    </source>
</reference>
<evidence type="ECO:0000256" key="5">
    <source>
        <dbReference type="SAM" id="MobiDB-lite"/>
    </source>
</evidence>
<proteinExistence type="inferred from homology"/>
<dbReference type="SUPFAM" id="SSF57362">
    <property type="entry name" value="BPTI-like"/>
    <property type="match status" value="1"/>
</dbReference>
<dbReference type="FunFam" id="4.10.410.10:FF:000020">
    <property type="entry name" value="Collagen, type VI, alpha 3"/>
    <property type="match status" value="1"/>
</dbReference>